<protein>
    <submittedName>
        <fullName evidence="1">Uncharacterized protein</fullName>
    </submittedName>
</protein>
<proteinExistence type="predicted"/>
<evidence type="ECO:0000313" key="2">
    <source>
        <dbReference type="Proteomes" id="UP001501509"/>
    </source>
</evidence>
<dbReference type="EMBL" id="BAAATD010000018">
    <property type="protein sequence ID" value="GAA2633723.1"/>
    <property type="molecule type" value="Genomic_DNA"/>
</dbReference>
<sequence length="71" mass="6907">MIVIAARCPQVPDAAARTGFPGPARADVTALPSPACAAAIKAVPITAAAQAVDSLRIIGSPGSAPPAYGAR</sequence>
<comment type="caution">
    <text evidence="1">The sequence shown here is derived from an EMBL/GenBank/DDBJ whole genome shotgun (WGS) entry which is preliminary data.</text>
</comment>
<reference evidence="1 2" key="1">
    <citation type="journal article" date="2019" name="Int. J. Syst. Evol. Microbiol.">
        <title>The Global Catalogue of Microorganisms (GCM) 10K type strain sequencing project: providing services to taxonomists for standard genome sequencing and annotation.</title>
        <authorList>
            <consortium name="The Broad Institute Genomics Platform"/>
            <consortium name="The Broad Institute Genome Sequencing Center for Infectious Disease"/>
            <person name="Wu L."/>
            <person name="Ma J."/>
        </authorList>
    </citation>
    <scope>NUCLEOTIDE SEQUENCE [LARGE SCALE GENOMIC DNA]</scope>
    <source>
        <strain evidence="1 2">JCM 6833</strain>
    </source>
</reference>
<gene>
    <name evidence="1" type="ORF">GCM10010411_85450</name>
</gene>
<evidence type="ECO:0000313" key="1">
    <source>
        <dbReference type="EMBL" id="GAA2633723.1"/>
    </source>
</evidence>
<dbReference type="Proteomes" id="UP001501509">
    <property type="component" value="Unassembled WGS sequence"/>
</dbReference>
<name>A0ABN3QSS7_9ACTN</name>
<accession>A0ABN3QSS7</accession>
<keyword evidence="2" id="KW-1185">Reference proteome</keyword>
<organism evidence="1 2">
    <name type="scientific">Actinomadura fulvescens</name>
    <dbReference type="NCBI Taxonomy" id="46160"/>
    <lineage>
        <taxon>Bacteria</taxon>
        <taxon>Bacillati</taxon>
        <taxon>Actinomycetota</taxon>
        <taxon>Actinomycetes</taxon>
        <taxon>Streptosporangiales</taxon>
        <taxon>Thermomonosporaceae</taxon>
        <taxon>Actinomadura</taxon>
    </lineage>
</organism>